<dbReference type="GO" id="GO:0006352">
    <property type="term" value="P:DNA-templated transcription initiation"/>
    <property type="evidence" value="ECO:0007669"/>
    <property type="project" value="InterPro"/>
</dbReference>
<evidence type="ECO:0000256" key="1">
    <source>
        <dbReference type="ARBA" id="ARBA00010641"/>
    </source>
</evidence>
<dbReference type="InterPro" id="IPR014284">
    <property type="entry name" value="RNA_pol_sigma-70_dom"/>
</dbReference>
<dbReference type="KEGG" id="sacz:AOT14_10920"/>
<dbReference type="InterPro" id="IPR007627">
    <property type="entry name" value="RNA_pol_sigma70_r2"/>
</dbReference>
<feature type="domain" description="RNA polymerase sigma factor 70 region 4 type 2" evidence="6">
    <location>
        <begin position="108"/>
        <end position="156"/>
    </location>
</feature>
<keyword evidence="3" id="KW-0731">Sigma factor</keyword>
<evidence type="ECO:0000256" key="4">
    <source>
        <dbReference type="ARBA" id="ARBA00023163"/>
    </source>
</evidence>
<organism evidence="7 8">
    <name type="scientific">Stenotrophomonas acidaminiphila</name>
    <dbReference type="NCBI Taxonomy" id="128780"/>
    <lineage>
        <taxon>Bacteria</taxon>
        <taxon>Pseudomonadati</taxon>
        <taxon>Pseudomonadota</taxon>
        <taxon>Gammaproteobacteria</taxon>
        <taxon>Lysobacterales</taxon>
        <taxon>Lysobacteraceae</taxon>
        <taxon>Stenotrophomonas</taxon>
    </lineage>
</organism>
<dbReference type="EMBL" id="CP012900">
    <property type="protein sequence ID" value="ALJ27504.1"/>
    <property type="molecule type" value="Genomic_DNA"/>
</dbReference>
<dbReference type="InterPro" id="IPR013325">
    <property type="entry name" value="RNA_pol_sigma_r2"/>
</dbReference>
<evidence type="ECO:0000313" key="7">
    <source>
        <dbReference type="EMBL" id="ALJ27504.1"/>
    </source>
</evidence>
<proteinExistence type="inferred from homology"/>
<dbReference type="InterPro" id="IPR039425">
    <property type="entry name" value="RNA_pol_sigma-70-like"/>
</dbReference>
<dbReference type="InterPro" id="IPR013249">
    <property type="entry name" value="RNA_pol_sigma70_r4_t2"/>
</dbReference>
<dbReference type="GO" id="GO:0016987">
    <property type="term" value="F:sigma factor activity"/>
    <property type="evidence" value="ECO:0007669"/>
    <property type="project" value="UniProtKB-KW"/>
</dbReference>
<name>A0A0S1AXF3_9GAMM</name>
<evidence type="ECO:0000259" key="5">
    <source>
        <dbReference type="Pfam" id="PF04542"/>
    </source>
</evidence>
<feature type="domain" description="RNA polymerase sigma-70 region 2" evidence="5">
    <location>
        <begin position="11"/>
        <end position="76"/>
    </location>
</feature>
<dbReference type="GO" id="GO:0003677">
    <property type="term" value="F:DNA binding"/>
    <property type="evidence" value="ECO:0007669"/>
    <property type="project" value="InterPro"/>
</dbReference>
<keyword evidence="8" id="KW-1185">Reference proteome</keyword>
<dbReference type="OrthoDB" id="9797134at2"/>
<dbReference type="PATRIC" id="fig|128780.6.peg.1090"/>
<keyword evidence="2" id="KW-0805">Transcription regulation</keyword>
<gene>
    <name evidence="7" type="ORF">AOT14_10920</name>
</gene>
<dbReference type="Pfam" id="PF04542">
    <property type="entry name" value="Sigma70_r2"/>
    <property type="match status" value="1"/>
</dbReference>
<comment type="similarity">
    <text evidence="1">Belongs to the sigma-70 factor family. ECF subfamily.</text>
</comment>
<reference evidence="7 8" key="1">
    <citation type="journal article" date="2015" name="Genome Announc.">
        <title>Complete Genome Sequencing of Stenotrophomonas acidaminiphila ZAC14D2_NAIMI4_2, a Multidrug-Resistant Strain Isolated from Sediments of a Polluted River in Mexico, Uncovers New Antibiotic Resistance Genes and a Novel Class-II Lasso Peptide Biosynthesis Gene Cluster.</title>
        <authorList>
            <person name="Vinuesa P."/>
            <person name="Ochoa-Sanchez L.E."/>
        </authorList>
    </citation>
    <scope>NUCLEOTIDE SEQUENCE [LARGE SCALE GENOMIC DNA]</scope>
    <source>
        <strain evidence="7 8">ZAC14D2_NAIMI4_2</strain>
    </source>
</reference>
<keyword evidence="4" id="KW-0804">Transcription</keyword>
<protein>
    <submittedName>
        <fullName evidence="7">RNA polymerase sigma factor</fullName>
    </submittedName>
</protein>
<dbReference type="NCBIfam" id="NF009180">
    <property type="entry name" value="PRK12528.1"/>
    <property type="match status" value="1"/>
</dbReference>
<dbReference type="PANTHER" id="PTHR43133:SF63">
    <property type="entry name" value="RNA POLYMERASE SIGMA FACTOR FECI-RELATED"/>
    <property type="match status" value="1"/>
</dbReference>
<evidence type="ECO:0000313" key="8">
    <source>
        <dbReference type="Proteomes" id="UP000061010"/>
    </source>
</evidence>
<dbReference type="SUPFAM" id="SSF88946">
    <property type="entry name" value="Sigma2 domain of RNA polymerase sigma factors"/>
    <property type="match status" value="1"/>
</dbReference>
<evidence type="ECO:0000256" key="3">
    <source>
        <dbReference type="ARBA" id="ARBA00023082"/>
    </source>
</evidence>
<dbReference type="NCBIfam" id="TIGR02937">
    <property type="entry name" value="sigma70-ECF"/>
    <property type="match status" value="1"/>
</dbReference>
<evidence type="ECO:0000256" key="2">
    <source>
        <dbReference type="ARBA" id="ARBA00023015"/>
    </source>
</evidence>
<sequence>MAAQSETLVTLYRDHHAWLRGWLAGRLGCREVAADLAQDTFARLMAGRDLQGVLEPRAYLTTVAKGLMANWCRRQSLERAYLESLAALPEPSTPSAEHQALVREALHLIDAMLDSLPGDARQVFLLAQFEGIGYEEIARRLGISLSTVKRHMKRALVGCLSHVP</sequence>
<dbReference type="CDD" id="cd06171">
    <property type="entry name" value="Sigma70_r4"/>
    <property type="match status" value="1"/>
</dbReference>
<dbReference type="FunFam" id="1.10.1740.10:FF:000009">
    <property type="entry name" value="RNA polymerase sigma factor"/>
    <property type="match status" value="1"/>
</dbReference>
<dbReference type="Pfam" id="PF08281">
    <property type="entry name" value="Sigma70_r4_2"/>
    <property type="match status" value="1"/>
</dbReference>
<evidence type="ECO:0000259" key="6">
    <source>
        <dbReference type="Pfam" id="PF08281"/>
    </source>
</evidence>
<dbReference type="InterPro" id="IPR013324">
    <property type="entry name" value="RNA_pol_sigma_r3/r4-like"/>
</dbReference>
<dbReference type="SUPFAM" id="SSF88659">
    <property type="entry name" value="Sigma3 and sigma4 domains of RNA polymerase sigma factors"/>
    <property type="match status" value="1"/>
</dbReference>
<dbReference type="Proteomes" id="UP000061010">
    <property type="component" value="Chromosome"/>
</dbReference>
<dbReference type="Gene3D" id="1.10.1740.10">
    <property type="match status" value="1"/>
</dbReference>
<dbReference type="InterPro" id="IPR036388">
    <property type="entry name" value="WH-like_DNA-bd_sf"/>
</dbReference>
<accession>A0A0S1AXF3</accession>
<dbReference type="Gene3D" id="1.10.10.10">
    <property type="entry name" value="Winged helix-like DNA-binding domain superfamily/Winged helix DNA-binding domain"/>
    <property type="match status" value="1"/>
</dbReference>
<dbReference type="AlphaFoldDB" id="A0A0S1AXF3"/>
<dbReference type="PANTHER" id="PTHR43133">
    <property type="entry name" value="RNA POLYMERASE ECF-TYPE SIGMA FACTO"/>
    <property type="match status" value="1"/>
</dbReference>